<dbReference type="Pfam" id="PF11102">
    <property type="entry name" value="YjbF"/>
    <property type="match status" value="1"/>
</dbReference>
<dbReference type="InterPro" id="IPR023373">
    <property type="entry name" value="YmcC_sf"/>
</dbReference>
<dbReference type="Gene3D" id="2.40.360.10">
    <property type="entry name" value="YmcC-like"/>
    <property type="match status" value="1"/>
</dbReference>
<sequence>MIGKSRLASGIALLALLTACSGGVDAPALQLQVIDAAREAISARTAPKPERPPLTRAVLDTLEGAFLEVTREREDLSAFLYVSGQTRDAAPGAITIWRTETNETLALRGGVLIATRALGGDLLSTELRLAPGGLGPASGARVLHVRNADNRQAVLPLACEVSDLGSETIEIIGARHATRHLRETCEGAGGTVVNDYWVDAGQGLIWQSRQWAGPHIGYLRLRQITN</sequence>
<evidence type="ECO:0000313" key="3">
    <source>
        <dbReference type="Proteomes" id="UP001227126"/>
    </source>
</evidence>
<evidence type="ECO:0000313" key="2">
    <source>
        <dbReference type="EMBL" id="MDK3074533.1"/>
    </source>
</evidence>
<protein>
    <submittedName>
        <fullName evidence="2">YjbF family lipoprotein</fullName>
    </submittedName>
</protein>
<dbReference type="PROSITE" id="PS51257">
    <property type="entry name" value="PROKAR_LIPOPROTEIN"/>
    <property type="match status" value="1"/>
</dbReference>
<name>A0ABT7FHH5_9RHOB</name>
<dbReference type="Proteomes" id="UP001227126">
    <property type="component" value="Unassembled WGS sequence"/>
</dbReference>
<gene>
    <name evidence="2" type="ORF">QO034_15655</name>
</gene>
<dbReference type="SUPFAM" id="SSF159270">
    <property type="entry name" value="YmcC-like"/>
    <property type="match status" value="1"/>
</dbReference>
<dbReference type="EMBL" id="JASNJE010000021">
    <property type="protein sequence ID" value="MDK3074533.1"/>
    <property type="molecule type" value="Genomic_DNA"/>
</dbReference>
<keyword evidence="1" id="KW-0732">Signal</keyword>
<dbReference type="InterPro" id="IPR021308">
    <property type="entry name" value="GfcB"/>
</dbReference>
<keyword evidence="3" id="KW-1185">Reference proteome</keyword>
<feature type="signal peptide" evidence="1">
    <location>
        <begin position="1"/>
        <end position="26"/>
    </location>
</feature>
<reference evidence="2 3" key="1">
    <citation type="submission" date="2023-05" db="EMBL/GenBank/DDBJ databases">
        <title>Sedimentitalea sp. nov. JM2-8.</title>
        <authorList>
            <person name="Huang J."/>
        </authorList>
    </citation>
    <scope>NUCLEOTIDE SEQUENCE [LARGE SCALE GENOMIC DNA]</scope>
    <source>
        <strain evidence="2 3">JM2-8</strain>
    </source>
</reference>
<dbReference type="RefSeq" id="WP_284486466.1">
    <property type="nucleotide sequence ID" value="NZ_JASNJE010000021.1"/>
</dbReference>
<feature type="chain" id="PRO_5045526668" evidence="1">
    <location>
        <begin position="27"/>
        <end position="226"/>
    </location>
</feature>
<proteinExistence type="predicted"/>
<keyword evidence="2" id="KW-0449">Lipoprotein</keyword>
<comment type="caution">
    <text evidence="2">The sequence shown here is derived from an EMBL/GenBank/DDBJ whole genome shotgun (WGS) entry which is preliminary data.</text>
</comment>
<evidence type="ECO:0000256" key="1">
    <source>
        <dbReference type="SAM" id="SignalP"/>
    </source>
</evidence>
<accession>A0ABT7FHH5</accession>
<organism evidence="2 3">
    <name type="scientific">Sedimentitalea xiamensis</name>
    <dbReference type="NCBI Taxonomy" id="3050037"/>
    <lineage>
        <taxon>Bacteria</taxon>
        <taxon>Pseudomonadati</taxon>
        <taxon>Pseudomonadota</taxon>
        <taxon>Alphaproteobacteria</taxon>
        <taxon>Rhodobacterales</taxon>
        <taxon>Paracoccaceae</taxon>
        <taxon>Sedimentitalea</taxon>
    </lineage>
</organism>